<sequence>MLIMTNAAAEMVEGGRSSASVGGPAPTNTTASSSAVMSPITSPVLSASNSPAPASISKSEPQSVLVRRQFPAVTFILMYTSPDSIPSIQGVFMSLSNANQECRRLRSLDAPLSQPETSAELEARVKEERKRDIGRELERWHNAEGVECWVEVHEVTPRKWVDRASVSSVTHPPQPKLYQNEEDDDEILEDEDEIAGHGLST</sequence>
<organism evidence="2 3">
    <name type="scientific">Zalerion maritima</name>
    <dbReference type="NCBI Taxonomy" id="339359"/>
    <lineage>
        <taxon>Eukaryota</taxon>
        <taxon>Fungi</taxon>
        <taxon>Dikarya</taxon>
        <taxon>Ascomycota</taxon>
        <taxon>Pezizomycotina</taxon>
        <taxon>Sordariomycetes</taxon>
        <taxon>Lulworthiomycetidae</taxon>
        <taxon>Lulworthiales</taxon>
        <taxon>Lulworthiaceae</taxon>
        <taxon>Zalerion</taxon>
    </lineage>
</organism>
<feature type="compositionally biased region" description="Acidic residues" evidence="1">
    <location>
        <begin position="180"/>
        <end position="193"/>
    </location>
</feature>
<accession>A0AAD5RTQ8</accession>
<evidence type="ECO:0000313" key="3">
    <source>
        <dbReference type="Proteomes" id="UP001201980"/>
    </source>
</evidence>
<dbReference type="AlphaFoldDB" id="A0AAD5RTQ8"/>
<dbReference type="Proteomes" id="UP001201980">
    <property type="component" value="Unassembled WGS sequence"/>
</dbReference>
<reference evidence="2" key="1">
    <citation type="submission" date="2022-07" db="EMBL/GenBank/DDBJ databases">
        <title>Draft genome sequence of Zalerion maritima ATCC 34329, a (micro)plastics degrading marine fungus.</title>
        <authorList>
            <person name="Paco A."/>
            <person name="Goncalves M.F.M."/>
            <person name="Rocha-Santos T.A.P."/>
            <person name="Alves A."/>
        </authorList>
    </citation>
    <scope>NUCLEOTIDE SEQUENCE</scope>
    <source>
        <strain evidence="2">ATCC 34329</strain>
    </source>
</reference>
<feature type="region of interest" description="Disordered" evidence="1">
    <location>
        <begin position="161"/>
        <end position="201"/>
    </location>
</feature>
<evidence type="ECO:0000313" key="2">
    <source>
        <dbReference type="EMBL" id="KAJ2903246.1"/>
    </source>
</evidence>
<evidence type="ECO:0000256" key="1">
    <source>
        <dbReference type="SAM" id="MobiDB-lite"/>
    </source>
</evidence>
<name>A0AAD5RTQ8_9PEZI</name>
<gene>
    <name evidence="2" type="ORF">MKZ38_010198</name>
</gene>
<comment type="caution">
    <text evidence="2">The sequence shown here is derived from an EMBL/GenBank/DDBJ whole genome shotgun (WGS) entry which is preliminary data.</text>
</comment>
<keyword evidence="3" id="KW-1185">Reference proteome</keyword>
<feature type="compositionally biased region" description="Polar residues" evidence="1">
    <location>
        <begin position="26"/>
        <end position="36"/>
    </location>
</feature>
<protein>
    <submittedName>
        <fullName evidence="2">Actin polymerization protein</fullName>
    </submittedName>
</protein>
<proteinExistence type="predicted"/>
<dbReference type="EMBL" id="JAKWBI020000087">
    <property type="protein sequence ID" value="KAJ2903246.1"/>
    <property type="molecule type" value="Genomic_DNA"/>
</dbReference>
<feature type="region of interest" description="Disordered" evidence="1">
    <location>
        <begin position="14"/>
        <end position="36"/>
    </location>
</feature>